<dbReference type="AlphaFoldDB" id="A0A7V8FFV8"/>
<proteinExistence type="predicted"/>
<dbReference type="Proteomes" id="UP000487117">
    <property type="component" value="Unassembled WGS sequence"/>
</dbReference>
<gene>
    <name evidence="1" type="ORF">GAK31_02346</name>
</gene>
<evidence type="ECO:0000313" key="2">
    <source>
        <dbReference type="Proteomes" id="UP000487117"/>
    </source>
</evidence>
<accession>A0A7V8FFV8</accession>
<sequence length="90" mass="10163">MSARTTAHRAHAAMDPALAVVWERLQEQYALHQRSAPFWSAYQGLQLELVRQHPRDRVRLCNAMAALAERLGAVEHAQLLALRHASSTPR</sequence>
<organism evidence="1 2">
    <name type="scientific">Stenotrophomonas maltophilia</name>
    <name type="common">Pseudomonas maltophilia</name>
    <name type="synonym">Xanthomonas maltophilia</name>
    <dbReference type="NCBI Taxonomy" id="40324"/>
    <lineage>
        <taxon>Bacteria</taxon>
        <taxon>Pseudomonadati</taxon>
        <taxon>Pseudomonadota</taxon>
        <taxon>Gammaproteobacteria</taxon>
        <taxon>Lysobacterales</taxon>
        <taxon>Lysobacteraceae</taxon>
        <taxon>Stenotrophomonas</taxon>
        <taxon>Stenotrophomonas maltophilia group</taxon>
    </lineage>
</organism>
<evidence type="ECO:0000313" key="1">
    <source>
        <dbReference type="EMBL" id="KAF1014859.1"/>
    </source>
</evidence>
<name>A0A7V8FFV8_STEMA</name>
<protein>
    <submittedName>
        <fullName evidence="1">Uncharacterized protein</fullName>
    </submittedName>
</protein>
<reference evidence="2" key="1">
    <citation type="journal article" date="2020" name="MBio">
        <title>Horizontal gene transfer to a defensive symbiont with a reduced genome amongst a multipartite beetle microbiome.</title>
        <authorList>
            <person name="Waterworth S.C."/>
            <person name="Florez L.V."/>
            <person name="Rees E.R."/>
            <person name="Hertweck C."/>
            <person name="Kaltenpoth M."/>
            <person name="Kwan J.C."/>
        </authorList>
    </citation>
    <scope>NUCLEOTIDE SEQUENCE [LARGE SCALE GENOMIC DNA]</scope>
</reference>
<dbReference type="EMBL" id="WNDS01000003">
    <property type="protein sequence ID" value="KAF1014859.1"/>
    <property type="molecule type" value="Genomic_DNA"/>
</dbReference>
<comment type="caution">
    <text evidence="1">The sequence shown here is derived from an EMBL/GenBank/DDBJ whole genome shotgun (WGS) entry which is preliminary data.</text>
</comment>